<feature type="compositionally biased region" description="Acidic residues" evidence="1">
    <location>
        <begin position="60"/>
        <end position="75"/>
    </location>
</feature>
<evidence type="ECO:0000256" key="1">
    <source>
        <dbReference type="SAM" id="MobiDB-lite"/>
    </source>
</evidence>
<keyword evidence="3" id="KW-1185">Reference proteome</keyword>
<reference evidence="2" key="1">
    <citation type="journal article" date="2019" name="Environ. Microbiol.">
        <title>Fungal ecological strategies reflected in gene transcription - a case study of two litter decomposers.</title>
        <authorList>
            <person name="Barbi F."/>
            <person name="Kohler A."/>
            <person name="Barry K."/>
            <person name="Baskaran P."/>
            <person name="Daum C."/>
            <person name="Fauchery L."/>
            <person name="Ihrmark K."/>
            <person name="Kuo A."/>
            <person name="LaButti K."/>
            <person name="Lipzen A."/>
            <person name="Morin E."/>
            <person name="Grigoriev I.V."/>
            <person name="Henrissat B."/>
            <person name="Lindahl B."/>
            <person name="Martin F."/>
        </authorList>
    </citation>
    <scope>NUCLEOTIDE SEQUENCE</scope>
    <source>
        <strain evidence="2">JB14</strain>
    </source>
</reference>
<proteinExistence type="predicted"/>
<organism evidence="2 3">
    <name type="scientific">Gymnopus androsaceus JB14</name>
    <dbReference type="NCBI Taxonomy" id="1447944"/>
    <lineage>
        <taxon>Eukaryota</taxon>
        <taxon>Fungi</taxon>
        <taxon>Dikarya</taxon>
        <taxon>Basidiomycota</taxon>
        <taxon>Agaricomycotina</taxon>
        <taxon>Agaricomycetes</taxon>
        <taxon>Agaricomycetidae</taxon>
        <taxon>Agaricales</taxon>
        <taxon>Marasmiineae</taxon>
        <taxon>Omphalotaceae</taxon>
        <taxon>Gymnopus</taxon>
    </lineage>
</organism>
<dbReference type="EMBL" id="ML769518">
    <property type="protein sequence ID" value="KAE9396147.1"/>
    <property type="molecule type" value="Genomic_DNA"/>
</dbReference>
<accession>A0A6A4HG03</accession>
<name>A0A6A4HG03_9AGAR</name>
<gene>
    <name evidence="2" type="ORF">BT96DRAFT_996965</name>
</gene>
<sequence>MDRSPLDLNRLRAVYDLASTYAEKQQYELADDILRAALMAAARRAEEESREEALANSAENNEEDGIGEDLEYEEDEWTEEEIERFKQESEVEDACLALVRLSRSIEPLLDGSLDRDSSELERNVEDDGKLRYLIDTNVPKDCGD</sequence>
<dbReference type="Proteomes" id="UP000799118">
    <property type="component" value="Unassembled WGS sequence"/>
</dbReference>
<dbReference type="AlphaFoldDB" id="A0A6A4HG03"/>
<evidence type="ECO:0000313" key="3">
    <source>
        <dbReference type="Proteomes" id="UP000799118"/>
    </source>
</evidence>
<evidence type="ECO:0000313" key="2">
    <source>
        <dbReference type="EMBL" id="KAE9396147.1"/>
    </source>
</evidence>
<protein>
    <submittedName>
        <fullName evidence="2">Uncharacterized protein</fullName>
    </submittedName>
</protein>
<feature type="region of interest" description="Disordered" evidence="1">
    <location>
        <begin position="47"/>
        <end position="75"/>
    </location>
</feature>